<evidence type="ECO:0000256" key="1">
    <source>
        <dbReference type="ARBA" id="ARBA00009482"/>
    </source>
</evidence>
<evidence type="ECO:0000313" key="2">
    <source>
        <dbReference type="EMBL" id="CAG2064812.1"/>
    </source>
</evidence>
<sequence length="74" mass="8217">MLFLAGKGDTTISYLEVTDREPYLIEGIRHNGEQTKGACLVPKRALTVMQGEVNRLLQLTSTSVIPIGYQVPRK</sequence>
<evidence type="ECO:0000313" key="3">
    <source>
        <dbReference type="Proteomes" id="UP001153148"/>
    </source>
</evidence>
<reference evidence="2" key="1">
    <citation type="submission" date="2021-03" db="EMBL/GenBank/DDBJ databases">
        <authorList>
            <person name="Tran Van P."/>
        </authorList>
    </citation>
    <scope>NUCLEOTIDE SEQUENCE</scope>
</reference>
<proteinExistence type="inferred from homology"/>
<accession>A0ABN7PH50</accession>
<gene>
    <name evidence="2" type="ORF">TPAB3V08_LOCUS11756</name>
</gene>
<comment type="caution">
    <text evidence="2">The sequence shown here is derived from an EMBL/GenBank/DDBJ whole genome shotgun (WGS) entry which is preliminary data.</text>
</comment>
<protein>
    <submittedName>
        <fullName evidence="2">Uncharacterized protein</fullName>
    </submittedName>
</protein>
<dbReference type="Proteomes" id="UP001153148">
    <property type="component" value="Unassembled WGS sequence"/>
</dbReference>
<dbReference type="Gene3D" id="2.130.10.10">
    <property type="entry name" value="YVTN repeat-like/Quinoprotein amine dehydrogenase"/>
    <property type="match status" value="1"/>
</dbReference>
<organism evidence="2 3">
    <name type="scientific">Timema podura</name>
    <name type="common">Walking stick</name>
    <dbReference type="NCBI Taxonomy" id="61482"/>
    <lineage>
        <taxon>Eukaryota</taxon>
        <taxon>Metazoa</taxon>
        <taxon>Ecdysozoa</taxon>
        <taxon>Arthropoda</taxon>
        <taxon>Hexapoda</taxon>
        <taxon>Insecta</taxon>
        <taxon>Pterygota</taxon>
        <taxon>Neoptera</taxon>
        <taxon>Polyneoptera</taxon>
        <taxon>Phasmatodea</taxon>
        <taxon>Timematodea</taxon>
        <taxon>Timematoidea</taxon>
        <taxon>Timematidae</taxon>
        <taxon>Timema</taxon>
    </lineage>
</organism>
<dbReference type="InterPro" id="IPR015943">
    <property type="entry name" value="WD40/YVTN_repeat-like_dom_sf"/>
</dbReference>
<dbReference type="PANTHER" id="PTHR10856:SF20">
    <property type="entry name" value="CORONIN-7"/>
    <property type="match status" value="1"/>
</dbReference>
<dbReference type="InterPro" id="IPR015505">
    <property type="entry name" value="Coronin"/>
</dbReference>
<dbReference type="PANTHER" id="PTHR10856">
    <property type="entry name" value="CORONIN"/>
    <property type="match status" value="1"/>
</dbReference>
<feature type="non-terminal residue" evidence="2">
    <location>
        <position position="74"/>
    </location>
</feature>
<dbReference type="SMART" id="SM01167">
    <property type="entry name" value="DUF1900"/>
    <property type="match status" value="1"/>
</dbReference>
<name>A0ABN7PH50_TIMPD</name>
<comment type="similarity">
    <text evidence="1">Belongs to the WD repeat coronin family.</text>
</comment>
<dbReference type="EMBL" id="CAJPIN010037105">
    <property type="protein sequence ID" value="CAG2064812.1"/>
    <property type="molecule type" value="Genomic_DNA"/>
</dbReference>
<keyword evidence="3" id="KW-1185">Reference proteome</keyword>